<dbReference type="EMBL" id="JAWJZF010000024">
    <property type="protein sequence ID" value="MDX2290603.1"/>
    <property type="molecule type" value="Genomic_DNA"/>
</dbReference>
<name>A0ABU4JYT5_9ACTN</name>
<evidence type="ECO:0000313" key="2">
    <source>
        <dbReference type="Proteomes" id="UP001278571"/>
    </source>
</evidence>
<gene>
    <name evidence="1" type="ORF">R2363_00110</name>
</gene>
<reference evidence="1 2" key="1">
    <citation type="submission" date="2023-10" db="EMBL/GenBank/DDBJ databases">
        <authorList>
            <person name="Wang X.X."/>
        </authorList>
    </citation>
    <scope>NUCLEOTIDE SEQUENCE [LARGE SCALE GENOMIC DNA]</scope>
    <source>
        <strain evidence="1 2">NBRC 12816</strain>
    </source>
</reference>
<organism evidence="1 2">
    <name type="scientific">Streptomyces roseolus</name>
    <dbReference type="NCBI Taxonomy" id="67358"/>
    <lineage>
        <taxon>Bacteria</taxon>
        <taxon>Bacillati</taxon>
        <taxon>Actinomycetota</taxon>
        <taxon>Actinomycetes</taxon>
        <taxon>Kitasatosporales</taxon>
        <taxon>Streptomycetaceae</taxon>
        <taxon>Streptomyces</taxon>
    </lineage>
</organism>
<keyword evidence="2" id="KW-1185">Reference proteome</keyword>
<protein>
    <submittedName>
        <fullName evidence="1">Uncharacterized protein</fullName>
    </submittedName>
</protein>
<evidence type="ECO:0000313" key="1">
    <source>
        <dbReference type="EMBL" id="MDX2290603.1"/>
    </source>
</evidence>
<sequence>FDDEYASVAPENAPPTLFFTADDNVVVLPTATEPGGFVNDTDPNNGAGIFAGADVGARVMSRYGTRLDSRAEVKMITASVVTLSWVSANDIVPVDADASCATYPVRSAVDHAAVRSTRILPTVAPICGRF</sequence>
<dbReference type="Proteomes" id="UP001278571">
    <property type="component" value="Unassembled WGS sequence"/>
</dbReference>
<comment type="caution">
    <text evidence="1">The sequence shown here is derived from an EMBL/GenBank/DDBJ whole genome shotgun (WGS) entry which is preliminary data.</text>
</comment>
<proteinExistence type="predicted"/>
<feature type="non-terminal residue" evidence="1">
    <location>
        <position position="1"/>
    </location>
</feature>
<accession>A0ABU4JYT5</accession>